<comment type="caution">
    <text evidence="1">The sequence shown here is derived from an EMBL/GenBank/DDBJ whole genome shotgun (WGS) entry which is preliminary data.</text>
</comment>
<dbReference type="Proteomes" id="UP001211907">
    <property type="component" value="Unassembled WGS sequence"/>
</dbReference>
<proteinExistence type="predicted"/>
<sequence length="200" mass="22040">MRSRLVVKIRRDFIHIDATIHQAAAEISYSYFSIKDHVQILKKCKCVAAALFSMHTNLNANASHRLFSSAEFASEISPAMKGSWNSLAIACQQILEEIDLKLCGGSEKKFQVTPSPPSPPATSEVDLENGIADSEEKLIQNLSDAITQGSVALSDVEKHQPYNFLNVFGSDGSNPGHDTRDAWEKLLQLIFYMLASKEVG</sequence>
<name>A0AAD5ST61_9FUNG</name>
<dbReference type="EMBL" id="JADGJH010002085">
    <property type="protein sequence ID" value="KAJ3103846.1"/>
    <property type="molecule type" value="Genomic_DNA"/>
</dbReference>
<evidence type="ECO:0000313" key="2">
    <source>
        <dbReference type="Proteomes" id="UP001211907"/>
    </source>
</evidence>
<evidence type="ECO:0000313" key="1">
    <source>
        <dbReference type="EMBL" id="KAJ3103846.1"/>
    </source>
</evidence>
<accession>A0AAD5ST61</accession>
<gene>
    <name evidence="1" type="ORF">HK100_004140</name>
</gene>
<keyword evidence="2" id="KW-1185">Reference proteome</keyword>
<reference evidence="1" key="1">
    <citation type="submission" date="2020-05" db="EMBL/GenBank/DDBJ databases">
        <title>Phylogenomic resolution of chytrid fungi.</title>
        <authorList>
            <person name="Stajich J.E."/>
            <person name="Amses K."/>
            <person name="Simmons R."/>
            <person name="Seto K."/>
            <person name="Myers J."/>
            <person name="Bonds A."/>
            <person name="Quandt C.A."/>
            <person name="Barry K."/>
            <person name="Liu P."/>
            <person name="Grigoriev I."/>
            <person name="Longcore J.E."/>
            <person name="James T.Y."/>
        </authorList>
    </citation>
    <scope>NUCLEOTIDE SEQUENCE</scope>
    <source>
        <strain evidence="1">JEL0513</strain>
    </source>
</reference>
<organism evidence="1 2">
    <name type="scientific">Physocladia obscura</name>
    <dbReference type="NCBI Taxonomy" id="109957"/>
    <lineage>
        <taxon>Eukaryota</taxon>
        <taxon>Fungi</taxon>
        <taxon>Fungi incertae sedis</taxon>
        <taxon>Chytridiomycota</taxon>
        <taxon>Chytridiomycota incertae sedis</taxon>
        <taxon>Chytridiomycetes</taxon>
        <taxon>Chytridiales</taxon>
        <taxon>Chytriomycetaceae</taxon>
        <taxon>Physocladia</taxon>
    </lineage>
</organism>
<dbReference type="AlphaFoldDB" id="A0AAD5ST61"/>
<protein>
    <submittedName>
        <fullName evidence="1">Uncharacterized protein</fullName>
    </submittedName>
</protein>